<evidence type="ECO:0000256" key="4">
    <source>
        <dbReference type="ARBA" id="ARBA00022692"/>
    </source>
</evidence>
<dbReference type="PANTHER" id="PTHR30193">
    <property type="entry name" value="ABC TRANSPORTER PERMEASE PROTEIN"/>
    <property type="match status" value="1"/>
</dbReference>
<gene>
    <name evidence="10" type="ORF">DMA12_27255</name>
</gene>
<comment type="similarity">
    <text evidence="7">Belongs to the binding-protein-dependent transport system permease family.</text>
</comment>
<feature type="domain" description="ABC transmembrane type-1" evidence="9">
    <location>
        <begin position="106"/>
        <end position="317"/>
    </location>
</feature>
<dbReference type="CDD" id="cd06261">
    <property type="entry name" value="TM_PBP2"/>
    <property type="match status" value="1"/>
</dbReference>
<dbReference type="InterPro" id="IPR035906">
    <property type="entry name" value="MetI-like_sf"/>
</dbReference>
<dbReference type="AlphaFoldDB" id="A0A428WB81"/>
<sequence length="328" mass="35398">MTRFDDDSTAGRTDVTAIDPGTGPGAGGRTVRPPRRRGSPRPGPARRWWPFALPAFVLVAGFFIVPFVLNIRFAFTDWSGYSDAITANGLDNFRTLADQDLLWNAIRATLIYAVIAMLVQNVFSLSAALLLQRRTRVNGFFRSLFFVPVLIAPVAAGYIWSAILAPSGPLNKAIGIVKPGFEYAWLGHSGSALASVAFIDAWKWSGLITLVYIAGLNAIPASLIEAATLDGANGWKRFWKIRFPLLAPAFTFTVVVTLLGALNAFDIAMATTHGGPGTATTVLNVAMFNQYASGFFGTSSALSLIVTILVLVIGVPLIFFLRRREIEG</sequence>
<comment type="caution">
    <text evidence="10">The sequence shown here is derived from an EMBL/GenBank/DDBJ whole genome shotgun (WGS) entry which is preliminary data.</text>
</comment>
<feature type="region of interest" description="Disordered" evidence="8">
    <location>
        <begin position="1"/>
        <end position="43"/>
    </location>
</feature>
<dbReference type="RefSeq" id="WP_020638709.1">
    <property type="nucleotide sequence ID" value="NZ_QHHU01000040.1"/>
</dbReference>
<keyword evidence="2 7" id="KW-0813">Transport</keyword>
<keyword evidence="5 7" id="KW-1133">Transmembrane helix</keyword>
<dbReference type="Gene3D" id="1.10.3720.10">
    <property type="entry name" value="MetI-like"/>
    <property type="match status" value="1"/>
</dbReference>
<evidence type="ECO:0000256" key="8">
    <source>
        <dbReference type="SAM" id="MobiDB-lite"/>
    </source>
</evidence>
<feature type="transmembrane region" description="Helical" evidence="7">
    <location>
        <begin position="245"/>
        <end position="265"/>
    </location>
</feature>
<dbReference type="EMBL" id="QHHU01000040">
    <property type="protein sequence ID" value="RSM40375.1"/>
    <property type="molecule type" value="Genomic_DNA"/>
</dbReference>
<dbReference type="GO" id="GO:0055085">
    <property type="term" value="P:transmembrane transport"/>
    <property type="evidence" value="ECO:0007669"/>
    <property type="project" value="InterPro"/>
</dbReference>
<dbReference type="InterPro" id="IPR051393">
    <property type="entry name" value="ABC_transporter_permease"/>
</dbReference>
<feature type="transmembrane region" description="Helical" evidence="7">
    <location>
        <begin position="143"/>
        <end position="163"/>
    </location>
</feature>
<reference evidence="10 11" key="1">
    <citation type="submission" date="2018-05" db="EMBL/GenBank/DDBJ databases">
        <title>Evolution of GPA BGCs.</title>
        <authorList>
            <person name="Waglechner N."/>
            <person name="Wright G.D."/>
        </authorList>
    </citation>
    <scope>NUCLEOTIDE SEQUENCE [LARGE SCALE GENOMIC DNA]</scope>
    <source>
        <strain evidence="10 11">DSM 5908</strain>
    </source>
</reference>
<evidence type="ECO:0000256" key="6">
    <source>
        <dbReference type="ARBA" id="ARBA00023136"/>
    </source>
</evidence>
<feature type="transmembrane region" description="Helical" evidence="7">
    <location>
        <begin position="48"/>
        <end position="69"/>
    </location>
</feature>
<evidence type="ECO:0000256" key="5">
    <source>
        <dbReference type="ARBA" id="ARBA00022989"/>
    </source>
</evidence>
<feature type="transmembrane region" description="Helical" evidence="7">
    <location>
        <begin position="204"/>
        <end position="224"/>
    </location>
</feature>
<dbReference type="GO" id="GO:0005886">
    <property type="term" value="C:plasma membrane"/>
    <property type="evidence" value="ECO:0007669"/>
    <property type="project" value="UniProtKB-SubCell"/>
</dbReference>
<feature type="transmembrane region" description="Helical" evidence="7">
    <location>
        <begin position="301"/>
        <end position="321"/>
    </location>
</feature>
<dbReference type="PANTHER" id="PTHR30193:SF37">
    <property type="entry name" value="INNER MEMBRANE ABC TRANSPORTER PERMEASE PROTEIN YCJO"/>
    <property type="match status" value="1"/>
</dbReference>
<dbReference type="SUPFAM" id="SSF161098">
    <property type="entry name" value="MetI-like"/>
    <property type="match status" value="1"/>
</dbReference>
<dbReference type="Proteomes" id="UP000286716">
    <property type="component" value="Unassembled WGS sequence"/>
</dbReference>
<accession>A0A428WB81</accession>
<evidence type="ECO:0000256" key="3">
    <source>
        <dbReference type="ARBA" id="ARBA00022475"/>
    </source>
</evidence>
<keyword evidence="6 7" id="KW-0472">Membrane</keyword>
<organism evidence="10 11">
    <name type="scientific">Amycolatopsis balhimycina DSM 5908</name>
    <dbReference type="NCBI Taxonomy" id="1081091"/>
    <lineage>
        <taxon>Bacteria</taxon>
        <taxon>Bacillati</taxon>
        <taxon>Actinomycetota</taxon>
        <taxon>Actinomycetes</taxon>
        <taxon>Pseudonocardiales</taxon>
        <taxon>Pseudonocardiaceae</taxon>
        <taxon>Amycolatopsis</taxon>
    </lineage>
</organism>
<evidence type="ECO:0000256" key="7">
    <source>
        <dbReference type="RuleBase" id="RU363032"/>
    </source>
</evidence>
<dbReference type="OrthoDB" id="4053402at2"/>
<feature type="transmembrane region" description="Helical" evidence="7">
    <location>
        <begin position="110"/>
        <end position="131"/>
    </location>
</feature>
<dbReference type="PROSITE" id="PS50928">
    <property type="entry name" value="ABC_TM1"/>
    <property type="match status" value="1"/>
</dbReference>
<protein>
    <submittedName>
        <fullName evidence="10">Sugar ABC transporter permease</fullName>
    </submittedName>
</protein>
<evidence type="ECO:0000256" key="1">
    <source>
        <dbReference type="ARBA" id="ARBA00004651"/>
    </source>
</evidence>
<keyword evidence="3" id="KW-1003">Cell membrane</keyword>
<evidence type="ECO:0000313" key="11">
    <source>
        <dbReference type="Proteomes" id="UP000286716"/>
    </source>
</evidence>
<keyword evidence="4 7" id="KW-0812">Transmembrane</keyword>
<evidence type="ECO:0000259" key="9">
    <source>
        <dbReference type="PROSITE" id="PS50928"/>
    </source>
</evidence>
<dbReference type="InterPro" id="IPR000515">
    <property type="entry name" value="MetI-like"/>
</dbReference>
<evidence type="ECO:0000256" key="2">
    <source>
        <dbReference type="ARBA" id="ARBA00022448"/>
    </source>
</evidence>
<evidence type="ECO:0000313" key="10">
    <source>
        <dbReference type="EMBL" id="RSM40375.1"/>
    </source>
</evidence>
<proteinExistence type="inferred from homology"/>
<comment type="subcellular location">
    <subcellularLocation>
        <location evidence="1 7">Cell membrane</location>
        <topology evidence="1 7">Multi-pass membrane protein</topology>
    </subcellularLocation>
</comment>
<name>A0A428WB81_AMYBA</name>
<keyword evidence="11" id="KW-1185">Reference proteome</keyword>
<dbReference type="Pfam" id="PF00528">
    <property type="entry name" value="BPD_transp_1"/>
    <property type="match status" value="1"/>
</dbReference>